<organism evidence="1 2">
    <name type="scientific">Riccia sorocarpa</name>
    <dbReference type="NCBI Taxonomy" id="122646"/>
    <lineage>
        <taxon>Eukaryota</taxon>
        <taxon>Viridiplantae</taxon>
        <taxon>Streptophyta</taxon>
        <taxon>Embryophyta</taxon>
        <taxon>Marchantiophyta</taxon>
        <taxon>Marchantiopsida</taxon>
        <taxon>Marchantiidae</taxon>
        <taxon>Marchantiales</taxon>
        <taxon>Ricciaceae</taxon>
        <taxon>Riccia</taxon>
    </lineage>
</organism>
<proteinExistence type="predicted"/>
<dbReference type="Gene3D" id="3.60.10.10">
    <property type="entry name" value="Endonuclease/exonuclease/phosphatase"/>
    <property type="match status" value="1"/>
</dbReference>
<evidence type="ECO:0008006" key="3">
    <source>
        <dbReference type="Google" id="ProtNLM"/>
    </source>
</evidence>
<accession>A0ABD3I7Y3</accession>
<protein>
    <recommendedName>
        <fullName evidence="3">Endonuclease/exonuclease/phosphatase domain-containing protein</fullName>
    </recommendedName>
</protein>
<evidence type="ECO:0000313" key="1">
    <source>
        <dbReference type="EMBL" id="KAL3699810.1"/>
    </source>
</evidence>
<dbReference type="Proteomes" id="UP001633002">
    <property type="component" value="Unassembled WGS sequence"/>
</dbReference>
<reference evidence="1 2" key="1">
    <citation type="submission" date="2024-09" db="EMBL/GenBank/DDBJ databases">
        <title>Chromosome-scale assembly of Riccia sorocarpa.</title>
        <authorList>
            <person name="Paukszto L."/>
        </authorList>
    </citation>
    <scope>NUCLEOTIDE SEQUENCE [LARGE SCALE GENOMIC DNA]</scope>
    <source>
        <strain evidence="1">LP-2024</strain>
        <tissue evidence="1">Aerial parts of the thallus</tissue>
    </source>
</reference>
<evidence type="ECO:0000313" key="2">
    <source>
        <dbReference type="Proteomes" id="UP001633002"/>
    </source>
</evidence>
<comment type="caution">
    <text evidence="1">The sequence shown here is derived from an EMBL/GenBank/DDBJ whole genome shotgun (WGS) entry which is preliminary data.</text>
</comment>
<dbReference type="InterPro" id="IPR036691">
    <property type="entry name" value="Endo/exonu/phosph_ase_sf"/>
</dbReference>
<gene>
    <name evidence="1" type="ORF">R1sor_017832</name>
</gene>
<name>A0ABD3I7Y3_9MARC</name>
<keyword evidence="2" id="KW-1185">Reference proteome</keyword>
<dbReference type="AlphaFoldDB" id="A0ABD3I7Y3"/>
<sequence length="411" mass="46230">MKYREEGPIILAGDFNGQIGVSQGEATEIGRRLWEKESPAEGWERSSDDQTRNQFGESLIRLLHVSGVTVLNGTKKFPLTNGLTFNAAIGGSVVDLVLASRDGRDRVNGFSLLPFQPESDHRPIWFSITGFGAQNRKKRHITKGVKLVPSFRGAYEDLVQTRLKRGDDYPTVVQVVVKTAREVFPCQEQVRQSWFDRQCKEARQKALLAPADQRHKAFRDYKNLVRGRKRRFLRQLQSELAEELRRYPQSFWIRLKPARVTSELCKSKLKDYIKSLYFIPNVEGMPAPVGAVCTFEESEVAEALGGMKMGAAADLDGVSLELIRWGGAPPIDAFKFQDSPIVECSTYKYLGLEITSDLRWKHCLKSRIAAGFRALHYERHAGAVGTLTSVDGRIAGVCRKPLGQTSHFVMI</sequence>
<dbReference type="EMBL" id="JBJQOH010000001">
    <property type="protein sequence ID" value="KAL3699810.1"/>
    <property type="molecule type" value="Genomic_DNA"/>
</dbReference>
<dbReference type="SUPFAM" id="SSF56219">
    <property type="entry name" value="DNase I-like"/>
    <property type="match status" value="1"/>
</dbReference>